<comment type="caution">
    <text evidence="9">Lacks conserved residue(s) required for the propagation of feature annotation.</text>
</comment>
<dbReference type="EMBL" id="MRCG01000006">
    <property type="protein sequence ID" value="OKH48473.1"/>
    <property type="molecule type" value="Genomic_DNA"/>
</dbReference>
<evidence type="ECO:0000256" key="6">
    <source>
        <dbReference type="ARBA" id="ARBA00022692"/>
    </source>
</evidence>
<dbReference type="UniPathway" id="UPA00148"/>
<keyword evidence="8 9" id="KW-0472">Membrane</keyword>
<keyword evidence="11" id="KW-1185">Reference proteome</keyword>
<dbReference type="PANTHER" id="PTHR34308:SF1">
    <property type="entry name" value="COBALAMIN BIOSYNTHESIS PROTEIN CBIB"/>
    <property type="match status" value="1"/>
</dbReference>
<comment type="similarity">
    <text evidence="3 9">Belongs to the CobD/CbiB family.</text>
</comment>
<evidence type="ECO:0000256" key="8">
    <source>
        <dbReference type="ARBA" id="ARBA00023136"/>
    </source>
</evidence>
<feature type="transmembrane region" description="Helical" evidence="9">
    <location>
        <begin position="312"/>
        <end position="330"/>
    </location>
</feature>
<evidence type="ECO:0000256" key="9">
    <source>
        <dbReference type="HAMAP-Rule" id="MF_00024"/>
    </source>
</evidence>
<comment type="subcellular location">
    <subcellularLocation>
        <location evidence="1 9">Cell membrane</location>
        <topology evidence="1 9">Multi-pass membrane protein</topology>
    </subcellularLocation>
</comment>
<evidence type="ECO:0000256" key="4">
    <source>
        <dbReference type="ARBA" id="ARBA00022475"/>
    </source>
</evidence>
<keyword evidence="7 9" id="KW-1133">Transmembrane helix</keyword>
<keyword evidence="5 9" id="KW-0169">Cobalamin biosynthesis</keyword>
<dbReference type="InterPro" id="IPR004485">
    <property type="entry name" value="Cobalamin_biosynth_CobD/CbiB"/>
</dbReference>
<reference evidence="10 11" key="1">
    <citation type="submission" date="2016-11" db="EMBL/GenBank/DDBJ databases">
        <title>Draft Genome Sequences of Nine Cyanobacterial Strains from Diverse Habitats.</title>
        <authorList>
            <person name="Zhu T."/>
            <person name="Hou S."/>
            <person name="Lu X."/>
            <person name="Hess W.R."/>
        </authorList>
    </citation>
    <scope>NUCLEOTIDE SEQUENCE [LARGE SCALE GENOMIC DNA]</scope>
    <source>
        <strain evidence="10 11">NIES-30</strain>
    </source>
</reference>
<organism evidence="10 11">
    <name type="scientific">Phormidium tenue NIES-30</name>
    <dbReference type="NCBI Taxonomy" id="549789"/>
    <lineage>
        <taxon>Bacteria</taxon>
        <taxon>Bacillati</taxon>
        <taxon>Cyanobacteriota</taxon>
        <taxon>Cyanophyceae</taxon>
        <taxon>Oscillatoriophycideae</taxon>
        <taxon>Oscillatoriales</taxon>
        <taxon>Oscillatoriaceae</taxon>
        <taxon>Phormidium</taxon>
    </lineage>
</organism>
<dbReference type="NCBIfam" id="TIGR00380">
    <property type="entry name" value="cobal_cbiB"/>
    <property type="match status" value="1"/>
</dbReference>
<sequence>MMSVLWFSWAERAAVVGLAAALDRIVGDPWGWPHPVQAIGQVITWGSQRIFRLKLSPGGERSLGIILGLGVILGSGAVGWGMVRLARMVHPVVGLGCEVVLLASCFAGRSLRRAAEDVLAPLESGDIPLARERLALYVGRDTESLDKPEILRAVLETVSENATDGVMAPLFYALLGALLPVGSVPVALAYKAASTLDSMIGYREMPYTHLGWFSARFEDALTWLPCRLTVFTIALLSGRPRQVWHLCRRDAPADPSPNAGWSECAYAAALGVQLGGWNVYRGQVKEKPLLGDAVVPITGDRILAALALTRRAFLLWIGLGVAVIAGLGRLHPG</sequence>
<evidence type="ECO:0000256" key="2">
    <source>
        <dbReference type="ARBA" id="ARBA00004953"/>
    </source>
</evidence>
<evidence type="ECO:0000256" key="5">
    <source>
        <dbReference type="ARBA" id="ARBA00022573"/>
    </source>
</evidence>
<dbReference type="GO" id="GO:0048472">
    <property type="term" value="F:threonine-phosphate decarboxylase activity"/>
    <property type="evidence" value="ECO:0007669"/>
    <property type="project" value="InterPro"/>
</dbReference>
<evidence type="ECO:0000313" key="10">
    <source>
        <dbReference type="EMBL" id="OKH48473.1"/>
    </source>
</evidence>
<evidence type="ECO:0000256" key="7">
    <source>
        <dbReference type="ARBA" id="ARBA00022989"/>
    </source>
</evidence>
<dbReference type="Proteomes" id="UP000185557">
    <property type="component" value="Unassembled WGS sequence"/>
</dbReference>
<dbReference type="HAMAP" id="MF_00024">
    <property type="entry name" value="CobD_CbiB"/>
    <property type="match status" value="1"/>
</dbReference>
<keyword evidence="6 9" id="KW-0812">Transmembrane</keyword>
<dbReference type="GO" id="GO:0015420">
    <property type="term" value="F:ABC-type vitamin B12 transporter activity"/>
    <property type="evidence" value="ECO:0007669"/>
    <property type="project" value="UniProtKB-UniRule"/>
</dbReference>
<dbReference type="GO" id="GO:0005886">
    <property type="term" value="C:plasma membrane"/>
    <property type="evidence" value="ECO:0007669"/>
    <property type="project" value="UniProtKB-SubCell"/>
</dbReference>
<dbReference type="AlphaFoldDB" id="A0A1U7J6M2"/>
<dbReference type="GO" id="GO:0009236">
    <property type="term" value="P:cobalamin biosynthetic process"/>
    <property type="evidence" value="ECO:0007669"/>
    <property type="project" value="UniProtKB-UniRule"/>
</dbReference>
<comment type="caution">
    <text evidence="10">The sequence shown here is derived from an EMBL/GenBank/DDBJ whole genome shotgun (WGS) entry which is preliminary data.</text>
</comment>
<comment type="function">
    <text evidence="9">Converts cobyric acid to cobinamide by the addition of aminopropanol on the F carboxylic group.</text>
</comment>
<proteinExistence type="inferred from homology"/>
<accession>A0A1U7J6M2</accession>
<dbReference type="Pfam" id="PF03186">
    <property type="entry name" value="CobD_Cbib"/>
    <property type="match status" value="1"/>
</dbReference>
<comment type="pathway">
    <text evidence="2 9">Cofactor biosynthesis; adenosylcobalamin biosynthesis.</text>
</comment>
<evidence type="ECO:0000313" key="11">
    <source>
        <dbReference type="Proteomes" id="UP000185557"/>
    </source>
</evidence>
<evidence type="ECO:0000256" key="1">
    <source>
        <dbReference type="ARBA" id="ARBA00004651"/>
    </source>
</evidence>
<dbReference type="STRING" id="549789.NIES30_10705"/>
<evidence type="ECO:0000256" key="3">
    <source>
        <dbReference type="ARBA" id="ARBA00006263"/>
    </source>
</evidence>
<protein>
    <recommendedName>
        <fullName evidence="9">Cobalamin biosynthesis protein CobD</fullName>
    </recommendedName>
</protein>
<name>A0A1U7J6M2_9CYAN</name>
<keyword evidence="4 9" id="KW-1003">Cell membrane</keyword>
<dbReference type="PANTHER" id="PTHR34308">
    <property type="entry name" value="COBALAMIN BIOSYNTHESIS PROTEIN CBIB"/>
    <property type="match status" value="1"/>
</dbReference>
<dbReference type="RefSeq" id="WP_073608400.1">
    <property type="nucleotide sequence ID" value="NZ_MRCG01000006.1"/>
</dbReference>
<gene>
    <name evidence="9" type="primary">cobD</name>
    <name evidence="10" type="ORF">NIES30_10705</name>
</gene>
<feature type="transmembrane region" description="Helical" evidence="9">
    <location>
        <begin position="62"/>
        <end position="80"/>
    </location>
</feature>
<feature type="transmembrane region" description="Helical" evidence="9">
    <location>
        <begin position="92"/>
        <end position="111"/>
    </location>
</feature>
<feature type="transmembrane region" description="Helical" evidence="9">
    <location>
        <begin position="170"/>
        <end position="190"/>
    </location>
</feature>